<keyword evidence="3" id="KW-1185">Reference proteome</keyword>
<gene>
    <name evidence="2" type="ORF">AYO21_10377</name>
</gene>
<feature type="region of interest" description="Disordered" evidence="1">
    <location>
        <begin position="31"/>
        <end position="114"/>
    </location>
</feature>
<dbReference type="RefSeq" id="XP_022507379.1">
    <property type="nucleotide sequence ID" value="XM_022660298.1"/>
</dbReference>
<protein>
    <submittedName>
        <fullName evidence="2">ABC multidrug transporter mdr2</fullName>
    </submittedName>
</protein>
<feature type="compositionally biased region" description="Polar residues" evidence="1">
    <location>
        <begin position="41"/>
        <end position="58"/>
    </location>
</feature>
<dbReference type="AlphaFoldDB" id="A0A177ETV2"/>
<evidence type="ECO:0000256" key="1">
    <source>
        <dbReference type="SAM" id="MobiDB-lite"/>
    </source>
</evidence>
<sequence>MDRFDAERVLHGWRLQSGDPIYGIPIASQAGDESLHKSPPSCASISKSLNGSGPVRSQKNNKIRKPRLSTTTSKKQKRIMFDRHSKPVTTEPVTSDPKTKSLNPRTSPDPLRRNESLHGMLSMVTITQNERDLLLNLTVPITCGDSPQGETAELVDFNSPLDTDLASVFREADERLDQRPLAHPPGPALLPELDNTIGSSRLKNCDLDIIFSEYCGNVNAHGLVSG</sequence>
<dbReference type="GeneID" id="34605499"/>
<reference evidence="2 3" key="1">
    <citation type="submission" date="2016-03" db="EMBL/GenBank/DDBJ databases">
        <title>Draft genome sequence of the Fonsecaea monophora CBS 269.37.</title>
        <authorList>
            <person name="Bombassaro A."/>
            <person name="Vinicius W.A."/>
            <person name="De Hoog S."/>
            <person name="Sun J."/>
            <person name="Souza E.M."/>
            <person name="Raittz R.T."/>
            <person name="Costa F."/>
            <person name="Leao A.C."/>
            <person name="Tadra-Sfeir M.Z."/>
            <person name="Baura V."/>
            <person name="Balsanelli E."/>
            <person name="Pedrosa F.O."/>
            <person name="Moreno L.F."/>
            <person name="Steffens M.B."/>
            <person name="Xi L."/>
            <person name="Bocca A.L."/>
            <person name="Felipe M.S."/>
            <person name="Teixeira M."/>
            <person name="Telles Filho F.Q."/>
            <person name="Azevedo C.M."/>
            <person name="Gomes R."/>
            <person name="Vicente V.A."/>
        </authorList>
    </citation>
    <scope>NUCLEOTIDE SEQUENCE [LARGE SCALE GENOMIC DNA]</scope>
    <source>
        <strain evidence="2 3">CBS 269.37</strain>
    </source>
</reference>
<dbReference type="EMBL" id="LVKK01000118">
    <property type="protein sequence ID" value="OAG35427.1"/>
    <property type="molecule type" value="Genomic_DNA"/>
</dbReference>
<accession>A0A177ETV2</accession>
<evidence type="ECO:0000313" key="3">
    <source>
        <dbReference type="Proteomes" id="UP000077002"/>
    </source>
</evidence>
<comment type="caution">
    <text evidence="2">The sequence shown here is derived from an EMBL/GenBank/DDBJ whole genome shotgun (WGS) entry which is preliminary data.</text>
</comment>
<proteinExistence type="predicted"/>
<dbReference type="Proteomes" id="UP000077002">
    <property type="component" value="Unassembled WGS sequence"/>
</dbReference>
<organism evidence="2 3">
    <name type="scientific">Fonsecaea monophora</name>
    <dbReference type="NCBI Taxonomy" id="254056"/>
    <lineage>
        <taxon>Eukaryota</taxon>
        <taxon>Fungi</taxon>
        <taxon>Dikarya</taxon>
        <taxon>Ascomycota</taxon>
        <taxon>Pezizomycotina</taxon>
        <taxon>Eurotiomycetes</taxon>
        <taxon>Chaetothyriomycetidae</taxon>
        <taxon>Chaetothyriales</taxon>
        <taxon>Herpotrichiellaceae</taxon>
        <taxon>Fonsecaea</taxon>
    </lineage>
</organism>
<name>A0A177ETV2_9EURO</name>
<evidence type="ECO:0000313" key="2">
    <source>
        <dbReference type="EMBL" id="OAG35427.1"/>
    </source>
</evidence>